<dbReference type="InterPro" id="IPR016197">
    <property type="entry name" value="Chromo-like_dom_sf"/>
</dbReference>
<keyword evidence="5" id="KW-0227">DNA damage</keyword>
<dbReference type="FunFam" id="3.40.630.30:FF:000002">
    <property type="entry name" value="Histone acetyltransferase"/>
    <property type="match status" value="1"/>
</dbReference>
<evidence type="ECO:0000256" key="21">
    <source>
        <dbReference type="ARBA" id="ARBA00076782"/>
    </source>
</evidence>
<evidence type="ECO:0000256" key="6">
    <source>
        <dbReference type="ARBA" id="ARBA00022853"/>
    </source>
</evidence>
<keyword evidence="4" id="KW-0808">Transferase</keyword>
<keyword evidence="11" id="KW-0234">DNA repair</keyword>
<dbReference type="Gene3D" id="3.40.630.30">
    <property type="match status" value="1"/>
</dbReference>
<gene>
    <name evidence="26" type="ORF">HG536_0A07740</name>
</gene>
<dbReference type="AlphaFoldDB" id="A0A7G3ZBS3"/>
<keyword evidence="7" id="KW-0007">Acetylation</keyword>
<evidence type="ECO:0000256" key="9">
    <source>
        <dbReference type="ARBA" id="ARBA00023159"/>
    </source>
</evidence>
<dbReference type="SUPFAM" id="SSF54160">
    <property type="entry name" value="Chromo domain-like"/>
    <property type="match status" value="1"/>
</dbReference>
<feature type="region of interest" description="Disordered" evidence="24">
    <location>
        <begin position="83"/>
        <end position="122"/>
    </location>
</feature>
<dbReference type="InterPro" id="IPR036388">
    <property type="entry name" value="WH-like_DNA-bd_sf"/>
</dbReference>
<reference evidence="26 27" key="1">
    <citation type="submission" date="2020-06" db="EMBL/GenBank/DDBJ databases">
        <title>The yeast mating-type switching endonuclease HO is a domesticated member of an unorthodox homing genetic element family.</title>
        <authorList>
            <person name="Coughlan A.Y."/>
            <person name="Lombardi L."/>
            <person name="Braun-Galleani S."/>
            <person name="Martos A.R."/>
            <person name="Galeote V."/>
            <person name="Bigey F."/>
            <person name="Dequin S."/>
            <person name="Byrne K.P."/>
            <person name="Wolfe K.H."/>
        </authorList>
    </citation>
    <scope>NUCLEOTIDE SEQUENCE [LARGE SCALE GENOMIC DNA]</scope>
    <source>
        <strain evidence="26 27">CBS764</strain>
    </source>
</reference>
<dbReference type="PANTHER" id="PTHR10615:SF218">
    <property type="entry name" value="HISTONE ACETYLTRANSFERASE ESA1"/>
    <property type="match status" value="1"/>
</dbReference>
<dbReference type="Gene3D" id="1.10.10.10">
    <property type="entry name" value="Winged helix-like DNA-binding domain superfamily/Winged helix DNA-binding domain"/>
    <property type="match status" value="1"/>
</dbReference>
<dbReference type="Pfam" id="PF01853">
    <property type="entry name" value="MOZ_SAS"/>
    <property type="match status" value="1"/>
</dbReference>
<accession>A0A7G3ZBS3</accession>
<evidence type="ECO:0000313" key="26">
    <source>
        <dbReference type="EMBL" id="QLL30959.1"/>
    </source>
</evidence>
<evidence type="ECO:0000256" key="7">
    <source>
        <dbReference type="ARBA" id="ARBA00022990"/>
    </source>
</evidence>
<comment type="catalytic activity">
    <reaction evidence="15">
        <text>2-hydroxyisobutanoyl-CoA + L-lysyl-[protein] = N(6)-(2-hydroxyisobutanoyl)-L-lysyl-[protein] + CoA + H(+)</text>
        <dbReference type="Rhea" id="RHEA:24180"/>
        <dbReference type="Rhea" id="RHEA-COMP:9752"/>
        <dbReference type="Rhea" id="RHEA-COMP:15921"/>
        <dbReference type="ChEBI" id="CHEBI:15378"/>
        <dbReference type="ChEBI" id="CHEBI:29969"/>
        <dbReference type="ChEBI" id="CHEBI:57287"/>
        <dbReference type="ChEBI" id="CHEBI:131780"/>
        <dbReference type="ChEBI" id="CHEBI:144968"/>
    </reaction>
    <physiologicalReaction direction="left-to-right" evidence="15">
        <dbReference type="Rhea" id="RHEA:24181"/>
    </physiologicalReaction>
</comment>
<dbReference type="Gene3D" id="2.30.30.140">
    <property type="match status" value="1"/>
</dbReference>
<evidence type="ECO:0000256" key="5">
    <source>
        <dbReference type="ARBA" id="ARBA00022763"/>
    </source>
</evidence>
<dbReference type="EMBL" id="CP059246">
    <property type="protein sequence ID" value="QLL30959.1"/>
    <property type="molecule type" value="Genomic_DNA"/>
</dbReference>
<proteinExistence type="inferred from homology"/>
<evidence type="ECO:0000256" key="4">
    <source>
        <dbReference type="ARBA" id="ARBA00022679"/>
    </source>
</evidence>
<evidence type="ECO:0000256" key="14">
    <source>
        <dbReference type="ARBA" id="ARBA00031553"/>
    </source>
</evidence>
<keyword evidence="8" id="KW-0805">Transcription regulation</keyword>
<comment type="catalytic activity">
    <reaction evidence="17">
        <text>L-lysyl-[protein] + acetyl-CoA = N(6)-acetyl-L-lysyl-[protein] + CoA + H(+)</text>
        <dbReference type="Rhea" id="RHEA:45948"/>
        <dbReference type="Rhea" id="RHEA-COMP:9752"/>
        <dbReference type="Rhea" id="RHEA-COMP:10731"/>
        <dbReference type="ChEBI" id="CHEBI:15378"/>
        <dbReference type="ChEBI" id="CHEBI:29969"/>
        <dbReference type="ChEBI" id="CHEBI:57287"/>
        <dbReference type="ChEBI" id="CHEBI:57288"/>
        <dbReference type="ChEBI" id="CHEBI:61930"/>
    </reaction>
    <physiologicalReaction direction="left-to-right" evidence="17">
        <dbReference type="Rhea" id="RHEA:45949"/>
    </physiologicalReaction>
</comment>
<dbReference type="InterPro" id="IPR050603">
    <property type="entry name" value="MYST_HAT"/>
</dbReference>
<dbReference type="EC" id="2.3.1.48" evidence="2"/>
<evidence type="ECO:0000256" key="1">
    <source>
        <dbReference type="ARBA" id="ARBA00010107"/>
    </source>
</evidence>
<evidence type="ECO:0000256" key="22">
    <source>
        <dbReference type="ARBA" id="ARBA00077673"/>
    </source>
</evidence>
<dbReference type="Proteomes" id="UP000515788">
    <property type="component" value="Chromosome 1"/>
</dbReference>
<dbReference type="InterPro" id="IPR016181">
    <property type="entry name" value="Acyl_CoA_acyltransferase"/>
</dbReference>
<evidence type="ECO:0000256" key="15">
    <source>
        <dbReference type="ARBA" id="ARBA00047557"/>
    </source>
</evidence>
<dbReference type="GO" id="GO:0035267">
    <property type="term" value="C:NuA4 histone acetyltransferase complex"/>
    <property type="evidence" value="ECO:0007669"/>
    <property type="project" value="UniProtKB-ARBA"/>
</dbReference>
<evidence type="ECO:0000256" key="16">
    <source>
        <dbReference type="ARBA" id="ARBA00047752"/>
    </source>
</evidence>
<comment type="catalytic activity">
    <reaction evidence="16">
        <text>(2E)-butenoyl-CoA + L-lysyl-[protein] = N(6)-(2E)-butenoyl-L-lysyl-[protein] + CoA + H(+)</text>
        <dbReference type="Rhea" id="RHEA:53908"/>
        <dbReference type="Rhea" id="RHEA-COMP:9752"/>
        <dbReference type="Rhea" id="RHEA-COMP:13707"/>
        <dbReference type="ChEBI" id="CHEBI:15378"/>
        <dbReference type="ChEBI" id="CHEBI:29969"/>
        <dbReference type="ChEBI" id="CHEBI:57287"/>
        <dbReference type="ChEBI" id="CHEBI:57332"/>
        <dbReference type="ChEBI" id="CHEBI:137954"/>
    </reaction>
    <physiologicalReaction direction="left-to-right" evidence="16">
        <dbReference type="Rhea" id="RHEA:53909"/>
    </physiologicalReaction>
</comment>
<evidence type="ECO:0000256" key="17">
    <source>
        <dbReference type="ARBA" id="ARBA00047787"/>
    </source>
</evidence>
<dbReference type="Gene3D" id="3.30.60.60">
    <property type="entry name" value="N-acetyl transferase-like"/>
    <property type="match status" value="1"/>
</dbReference>
<dbReference type="GO" id="GO:0003682">
    <property type="term" value="F:chromatin binding"/>
    <property type="evidence" value="ECO:0007669"/>
    <property type="project" value="TreeGrafter"/>
</dbReference>
<dbReference type="GeneID" id="59324056"/>
<evidence type="ECO:0000256" key="11">
    <source>
        <dbReference type="ARBA" id="ARBA00023204"/>
    </source>
</evidence>
<dbReference type="GO" id="GO:0010629">
    <property type="term" value="P:negative regulation of gene expression"/>
    <property type="evidence" value="ECO:0007669"/>
    <property type="project" value="UniProtKB-ARBA"/>
</dbReference>
<dbReference type="KEGG" id="tgb:HG536_0A07740"/>
<evidence type="ECO:0000259" key="25">
    <source>
        <dbReference type="PROSITE" id="PS51726"/>
    </source>
</evidence>
<dbReference type="RefSeq" id="XP_037137634.1">
    <property type="nucleotide sequence ID" value="XM_037281739.1"/>
</dbReference>
<dbReference type="GO" id="GO:0003712">
    <property type="term" value="F:transcription coregulator activity"/>
    <property type="evidence" value="ECO:0007669"/>
    <property type="project" value="TreeGrafter"/>
</dbReference>
<feature type="domain" description="MYST-type HAT" evidence="25">
    <location>
        <begin position="159"/>
        <end position="430"/>
    </location>
</feature>
<keyword evidence="27" id="KW-1185">Reference proteome</keyword>
<evidence type="ECO:0000256" key="3">
    <source>
        <dbReference type="ARBA" id="ARBA00022255"/>
    </source>
</evidence>
<evidence type="ECO:0000256" key="19">
    <source>
        <dbReference type="ARBA" id="ARBA00074445"/>
    </source>
</evidence>
<evidence type="ECO:0000256" key="12">
    <source>
        <dbReference type="ARBA" id="ARBA00031065"/>
    </source>
</evidence>
<dbReference type="OrthoDB" id="787137at2759"/>
<keyword evidence="10" id="KW-0804">Transcription</keyword>
<dbReference type="InterPro" id="IPR040706">
    <property type="entry name" value="Zf-MYST"/>
</dbReference>
<evidence type="ECO:0000256" key="18">
    <source>
        <dbReference type="ARBA" id="ARBA00048940"/>
    </source>
</evidence>
<evidence type="ECO:0000256" key="10">
    <source>
        <dbReference type="ARBA" id="ARBA00023163"/>
    </source>
</evidence>
<dbReference type="FunFam" id="3.30.60.60:FF:000001">
    <property type="entry name" value="Histone acetyltransferase"/>
    <property type="match status" value="1"/>
</dbReference>
<feature type="compositionally biased region" description="Polar residues" evidence="24">
    <location>
        <begin position="102"/>
        <end position="117"/>
    </location>
</feature>
<dbReference type="PROSITE" id="PS51726">
    <property type="entry name" value="MYST_HAT"/>
    <property type="match status" value="1"/>
</dbReference>
<dbReference type="GO" id="GO:0010485">
    <property type="term" value="F:histone H4 acetyltransferase activity"/>
    <property type="evidence" value="ECO:0007669"/>
    <property type="project" value="UniProtKB-ARBA"/>
</dbReference>
<dbReference type="Pfam" id="PF17772">
    <property type="entry name" value="zf-MYST"/>
    <property type="match status" value="1"/>
</dbReference>
<evidence type="ECO:0000256" key="20">
    <source>
        <dbReference type="ARBA" id="ARBA00075313"/>
    </source>
</evidence>
<dbReference type="FunFam" id="1.10.10.10:FF:000526">
    <property type="entry name" value="Histone acetyltransferase"/>
    <property type="match status" value="1"/>
</dbReference>
<keyword evidence="9" id="KW-0010">Activator</keyword>
<dbReference type="InterPro" id="IPR025995">
    <property type="entry name" value="Tudor-knot"/>
</dbReference>
<dbReference type="GO" id="GO:0006281">
    <property type="term" value="P:DNA repair"/>
    <property type="evidence" value="ECO:0007669"/>
    <property type="project" value="UniProtKB-KW"/>
</dbReference>
<evidence type="ECO:0000256" key="2">
    <source>
        <dbReference type="ARBA" id="ARBA00013184"/>
    </source>
</evidence>
<dbReference type="SUPFAM" id="SSF55729">
    <property type="entry name" value="Acyl-CoA N-acyltransferases (Nat)"/>
    <property type="match status" value="1"/>
</dbReference>
<feature type="active site" description="Proton donor/acceptor" evidence="23">
    <location>
        <position position="335"/>
    </location>
</feature>
<name>A0A7G3ZBS3_9SACH</name>
<dbReference type="InterPro" id="IPR000953">
    <property type="entry name" value="Chromo/chromo_shadow_dom"/>
</dbReference>
<evidence type="ECO:0000256" key="8">
    <source>
        <dbReference type="ARBA" id="ARBA00023015"/>
    </source>
</evidence>
<evidence type="ECO:0000256" key="23">
    <source>
        <dbReference type="PIRSR" id="PIRSR602717-51"/>
    </source>
</evidence>
<organism evidence="26 27">
    <name type="scientific">Torulaspora globosa</name>
    <dbReference type="NCBI Taxonomy" id="48254"/>
    <lineage>
        <taxon>Eukaryota</taxon>
        <taxon>Fungi</taxon>
        <taxon>Dikarya</taxon>
        <taxon>Ascomycota</taxon>
        <taxon>Saccharomycotina</taxon>
        <taxon>Saccharomycetes</taxon>
        <taxon>Saccharomycetales</taxon>
        <taxon>Saccharomycetaceae</taxon>
        <taxon>Torulaspora</taxon>
    </lineage>
</organism>
<comment type="similarity">
    <text evidence="1">Belongs to the MYST (SAS/MOZ) family.</text>
</comment>
<dbReference type="SMART" id="SM00298">
    <property type="entry name" value="CHROMO"/>
    <property type="match status" value="1"/>
</dbReference>
<evidence type="ECO:0000256" key="24">
    <source>
        <dbReference type="SAM" id="MobiDB-lite"/>
    </source>
</evidence>
<evidence type="ECO:0000313" key="27">
    <source>
        <dbReference type="Proteomes" id="UP000515788"/>
    </source>
</evidence>
<sequence>MSPDEEKQPGLPRRIDSVEEIIIKCECYVKKDGEERLAEILSINSRRSPPKFYVHYVNFNKRLDEWITADRIDLEKDVIFPRPKTLDDDLNKQKKKKKKTPVPSQERNASSSETPESTDVMDLEDLNVQGIQDEELSREDEIKKLRTSGSMTQNSHEIARVRNINRIIMGKFQIEPWYFSPYPIELTDEDVVYIDDFTLQYFGSKKQYERYRQKCTLRHPPGNEIYRDDYVSFFEIDGRKQRTWCRNLCLLSKLFLDHKTLYYDVDPFLFYCMTRRDELGHHLVGYFSKEKESADGYNVACILTLPQYQRMGYGRLLIEFSYELSKLEGKVGSPEKPLSDLGLLSYRAYWADTLITILVDHGREITIDEISSMTSMTTTDILHTAKTLNILRYYKGQHIIFLNDDIMKRYNQLLSKPRRKINASKLIWKPPVFTASQLRFAW</sequence>
<dbReference type="GO" id="GO:0006357">
    <property type="term" value="P:regulation of transcription by RNA polymerase II"/>
    <property type="evidence" value="ECO:0007669"/>
    <property type="project" value="TreeGrafter"/>
</dbReference>
<protein>
    <recommendedName>
        <fullName evidence="3">Histone acetyltransferase ESA1</fullName>
        <ecNumber evidence="2">2.3.1.48</ecNumber>
    </recommendedName>
    <alternativeName>
        <fullName evidence="19">Histone acetyltransferase esa1</fullName>
    </alternativeName>
    <alternativeName>
        <fullName evidence="12 20">protein 2-hydroxyisobutyryltransferase ESA1</fullName>
    </alternativeName>
    <alternativeName>
        <fullName evidence="14 21">protein acetyltransferase ESA1</fullName>
    </alternativeName>
    <alternativeName>
        <fullName evidence="13 22">protein crotonyltransferase ESA1</fullName>
    </alternativeName>
</protein>
<comment type="catalytic activity">
    <reaction evidence="18">
        <text>L-lysyl-[histone] + acetyl-CoA = N(6)-acetyl-L-lysyl-[histone] + CoA + H(+)</text>
        <dbReference type="Rhea" id="RHEA:21992"/>
        <dbReference type="Rhea" id="RHEA-COMP:9845"/>
        <dbReference type="Rhea" id="RHEA-COMP:11338"/>
        <dbReference type="ChEBI" id="CHEBI:15378"/>
        <dbReference type="ChEBI" id="CHEBI:29969"/>
        <dbReference type="ChEBI" id="CHEBI:57287"/>
        <dbReference type="ChEBI" id="CHEBI:57288"/>
        <dbReference type="ChEBI" id="CHEBI:61930"/>
        <dbReference type="EC" id="2.3.1.48"/>
    </reaction>
    <physiologicalReaction direction="left-to-right" evidence="18">
        <dbReference type="Rhea" id="RHEA:21993"/>
    </physiologicalReaction>
</comment>
<dbReference type="PANTHER" id="PTHR10615">
    <property type="entry name" value="HISTONE ACETYLTRANSFERASE"/>
    <property type="match status" value="1"/>
</dbReference>
<evidence type="ECO:0000256" key="13">
    <source>
        <dbReference type="ARBA" id="ARBA00031133"/>
    </source>
</evidence>
<dbReference type="CDD" id="cd04301">
    <property type="entry name" value="NAT_SF"/>
    <property type="match status" value="1"/>
</dbReference>
<dbReference type="GO" id="GO:0005634">
    <property type="term" value="C:nucleus"/>
    <property type="evidence" value="ECO:0007669"/>
    <property type="project" value="TreeGrafter"/>
</dbReference>
<keyword evidence="6" id="KW-0156">Chromatin regulator</keyword>
<dbReference type="Pfam" id="PF11717">
    <property type="entry name" value="Tudor-knot"/>
    <property type="match status" value="1"/>
</dbReference>
<feature type="compositionally biased region" description="Basic and acidic residues" evidence="24">
    <location>
        <begin position="83"/>
        <end position="92"/>
    </location>
</feature>
<dbReference type="InterPro" id="IPR002717">
    <property type="entry name" value="HAT_MYST-type"/>
</dbReference>